<comment type="caution">
    <text evidence="5">The sequence shown here is derived from an EMBL/GenBank/DDBJ whole genome shotgun (WGS) entry which is preliminary data.</text>
</comment>
<dbReference type="PANTHER" id="PTHR43490:SF98">
    <property type="entry name" value="OS02G0640600 PROTEIN"/>
    <property type="match status" value="1"/>
</dbReference>
<dbReference type="InterPro" id="IPR036291">
    <property type="entry name" value="NAD(P)-bd_dom_sf"/>
</dbReference>
<evidence type="ECO:0000313" key="5">
    <source>
        <dbReference type="EMBL" id="KAL1543506.1"/>
    </source>
</evidence>
<dbReference type="EMBL" id="JBEAFC010000008">
    <property type="protein sequence ID" value="KAL1543506.1"/>
    <property type="molecule type" value="Genomic_DNA"/>
</dbReference>
<dbReference type="InterPro" id="IPR002347">
    <property type="entry name" value="SDR_fam"/>
</dbReference>
<proteinExistence type="inferred from homology"/>
<evidence type="ECO:0000256" key="3">
    <source>
        <dbReference type="ARBA" id="ARBA00023002"/>
    </source>
</evidence>
<dbReference type="SUPFAM" id="SSF51735">
    <property type="entry name" value="NAD(P)-binding Rossmann-fold domains"/>
    <property type="match status" value="1"/>
</dbReference>
<comment type="similarity">
    <text evidence="1 4">Belongs to the short-chain dehydrogenases/reductases (SDR) family.</text>
</comment>
<dbReference type="Gene3D" id="3.40.50.720">
    <property type="entry name" value="NAD(P)-binding Rossmann-like Domain"/>
    <property type="match status" value="1"/>
</dbReference>
<dbReference type="PRINTS" id="PR00080">
    <property type="entry name" value="SDRFAMILY"/>
</dbReference>
<accession>A0ABD1GKL8</accession>
<evidence type="ECO:0000313" key="6">
    <source>
        <dbReference type="Proteomes" id="UP001567538"/>
    </source>
</evidence>
<evidence type="ECO:0000256" key="1">
    <source>
        <dbReference type="ARBA" id="ARBA00006484"/>
    </source>
</evidence>
<dbReference type="Proteomes" id="UP001567538">
    <property type="component" value="Unassembled WGS sequence"/>
</dbReference>
<keyword evidence="3 5" id="KW-0560">Oxidoreductase</keyword>
<evidence type="ECO:0000256" key="2">
    <source>
        <dbReference type="ARBA" id="ARBA00022857"/>
    </source>
</evidence>
<sequence>MADAVVHPAPRRYALVSGANRGIGFEICRQLASKGMVVILAARDEKRGIEAQERLQELDNVVFHQLDVADAASVAAVAKFVRDEFGRLDILVNNAGSLGLEIDGDMLILHEHFEAAIASVSSGELQELAHPKAKGTLIETFEQAEECINTNYYGVKRATEAFIPLLRLSESPTIVNVSSTLGSLVFQPNAWVKGVLSSEDGLEEERIDEVVQEFLKSFKEGALRENKWPLHISAYKVSKAAVNAYTRLMAKKYDAFYINSVCPGYTRTELTHNLGLFTDVEGAEAPVKLALAPEGGPSGSIFLREEVLSLFGTN</sequence>
<dbReference type="GO" id="GO:0047501">
    <property type="term" value="F:(+)-neomenthol dehydrogenase activity"/>
    <property type="evidence" value="ECO:0007669"/>
    <property type="project" value="UniProtKB-EC"/>
</dbReference>
<dbReference type="EC" id="1.1.1.208" evidence="5"/>
<dbReference type="Pfam" id="PF00106">
    <property type="entry name" value="adh_short"/>
    <property type="match status" value="2"/>
</dbReference>
<dbReference type="AlphaFoldDB" id="A0ABD1GKL8"/>
<keyword evidence="6" id="KW-1185">Reference proteome</keyword>
<gene>
    <name evidence="5" type="ORF">AAHA92_20471</name>
</gene>
<dbReference type="PRINTS" id="PR00081">
    <property type="entry name" value="GDHRDH"/>
</dbReference>
<evidence type="ECO:0000256" key="4">
    <source>
        <dbReference type="RuleBase" id="RU000363"/>
    </source>
</evidence>
<reference evidence="5 6" key="1">
    <citation type="submission" date="2024-06" db="EMBL/GenBank/DDBJ databases">
        <title>A chromosome level genome sequence of Diviner's sage (Salvia divinorum).</title>
        <authorList>
            <person name="Ford S.A."/>
            <person name="Ro D.-K."/>
            <person name="Ness R.W."/>
            <person name="Phillips M.A."/>
        </authorList>
    </citation>
    <scope>NUCLEOTIDE SEQUENCE [LARGE SCALE GENOMIC DNA]</scope>
    <source>
        <strain evidence="5">SAF-2024a</strain>
        <tissue evidence="5">Leaf</tissue>
    </source>
</reference>
<protein>
    <submittedName>
        <fullName evidence="5">(+)-neomenthol dehydrogenase</fullName>
        <ecNumber evidence="5">1.1.1.208</ecNumber>
    </submittedName>
</protein>
<organism evidence="5 6">
    <name type="scientific">Salvia divinorum</name>
    <name type="common">Maria pastora</name>
    <name type="synonym">Diviner's sage</name>
    <dbReference type="NCBI Taxonomy" id="28513"/>
    <lineage>
        <taxon>Eukaryota</taxon>
        <taxon>Viridiplantae</taxon>
        <taxon>Streptophyta</taxon>
        <taxon>Embryophyta</taxon>
        <taxon>Tracheophyta</taxon>
        <taxon>Spermatophyta</taxon>
        <taxon>Magnoliopsida</taxon>
        <taxon>eudicotyledons</taxon>
        <taxon>Gunneridae</taxon>
        <taxon>Pentapetalae</taxon>
        <taxon>asterids</taxon>
        <taxon>lamiids</taxon>
        <taxon>Lamiales</taxon>
        <taxon>Lamiaceae</taxon>
        <taxon>Nepetoideae</taxon>
        <taxon>Mentheae</taxon>
        <taxon>Salviinae</taxon>
        <taxon>Salvia</taxon>
        <taxon>Salvia subgen. Calosphace</taxon>
    </lineage>
</organism>
<dbReference type="PANTHER" id="PTHR43490">
    <property type="entry name" value="(+)-NEOMENTHOL DEHYDROGENASE"/>
    <property type="match status" value="1"/>
</dbReference>
<keyword evidence="2" id="KW-0521">NADP</keyword>
<name>A0ABD1GKL8_SALDI</name>